<dbReference type="EMBL" id="JBHLYW010000009">
    <property type="protein sequence ID" value="MFC0077858.1"/>
    <property type="molecule type" value="Genomic_DNA"/>
</dbReference>
<keyword evidence="1" id="KW-0472">Membrane</keyword>
<keyword evidence="1" id="KW-0812">Transmembrane</keyword>
<evidence type="ECO:0000256" key="1">
    <source>
        <dbReference type="SAM" id="Phobius"/>
    </source>
</evidence>
<keyword evidence="3" id="KW-1185">Reference proteome</keyword>
<reference evidence="2 3" key="1">
    <citation type="submission" date="2024-09" db="EMBL/GenBank/DDBJ databases">
        <authorList>
            <person name="Sun Q."/>
            <person name="Mori K."/>
        </authorList>
    </citation>
    <scope>NUCLEOTIDE SEQUENCE [LARGE SCALE GENOMIC DNA]</scope>
    <source>
        <strain evidence="2 3">CGMCC 1.12926</strain>
    </source>
</reference>
<feature type="transmembrane region" description="Helical" evidence="1">
    <location>
        <begin position="29"/>
        <end position="48"/>
    </location>
</feature>
<sequence>MSDVLVLIIIGFTGAVMTFYVSEGRKQGPVRSSAVLSLAVALIFHFNALNIKVYLAQNIPLVFIGSSFIGMVSSRLVSNYWTIGAGGVVFCIIFLNASRFFTGYGGALGTAAGISLLTILSIPIVTKKNRLTNGLALFRKTVFRIKRE</sequence>
<name>A0ABV6BQX4_9FLAO</name>
<comment type="caution">
    <text evidence="2">The sequence shown here is derived from an EMBL/GenBank/DDBJ whole genome shotgun (WGS) entry which is preliminary data.</text>
</comment>
<dbReference type="Proteomes" id="UP001589734">
    <property type="component" value="Unassembled WGS sequence"/>
</dbReference>
<feature type="transmembrane region" description="Helical" evidence="1">
    <location>
        <begin position="104"/>
        <end position="125"/>
    </location>
</feature>
<keyword evidence="1" id="KW-1133">Transmembrane helix</keyword>
<dbReference type="RefSeq" id="WP_379686490.1">
    <property type="nucleotide sequence ID" value="NZ_JBHLYW010000009.1"/>
</dbReference>
<organism evidence="2 3">
    <name type="scientific">Flavobacterium procerum</name>
    <dbReference type="NCBI Taxonomy" id="1455569"/>
    <lineage>
        <taxon>Bacteria</taxon>
        <taxon>Pseudomonadati</taxon>
        <taxon>Bacteroidota</taxon>
        <taxon>Flavobacteriia</taxon>
        <taxon>Flavobacteriales</taxon>
        <taxon>Flavobacteriaceae</taxon>
        <taxon>Flavobacterium</taxon>
    </lineage>
</organism>
<evidence type="ECO:0000313" key="3">
    <source>
        <dbReference type="Proteomes" id="UP001589734"/>
    </source>
</evidence>
<feature type="transmembrane region" description="Helical" evidence="1">
    <location>
        <begin position="6"/>
        <end position="22"/>
    </location>
</feature>
<accession>A0ABV6BQX4</accession>
<evidence type="ECO:0000313" key="2">
    <source>
        <dbReference type="EMBL" id="MFC0077858.1"/>
    </source>
</evidence>
<gene>
    <name evidence="2" type="ORF">ACFFLS_12480</name>
</gene>
<feature type="transmembrane region" description="Helical" evidence="1">
    <location>
        <begin position="80"/>
        <end position="98"/>
    </location>
</feature>
<protein>
    <submittedName>
        <fullName evidence="2">Uncharacterized protein</fullName>
    </submittedName>
</protein>
<proteinExistence type="predicted"/>